<evidence type="ECO:0000313" key="2">
    <source>
        <dbReference type="EMBL" id="SFE74499.1"/>
    </source>
</evidence>
<evidence type="ECO:0000313" key="3">
    <source>
        <dbReference type="Proteomes" id="UP000198520"/>
    </source>
</evidence>
<dbReference type="AlphaFoldDB" id="A0A1I2D1X1"/>
<accession>A0A1I2D1X1</accession>
<feature type="compositionally biased region" description="Acidic residues" evidence="1">
    <location>
        <begin position="112"/>
        <end position="124"/>
    </location>
</feature>
<gene>
    <name evidence="2" type="ORF">SAMN04488035_0362</name>
</gene>
<evidence type="ECO:0000256" key="1">
    <source>
        <dbReference type="SAM" id="MobiDB-lite"/>
    </source>
</evidence>
<keyword evidence="3" id="KW-1185">Reference proteome</keyword>
<reference evidence="3" key="1">
    <citation type="submission" date="2016-10" db="EMBL/GenBank/DDBJ databases">
        <authorList>
            <person name="Varghese N."/>
            <person name="Submissions S."/>
        </authorList>
    </citation>
    <scope>NUCLEOTIDE SEQUENCE [LARGE SCALE GENOMIC DNA]</scope>
    <source>
        <strain evidence="3">DSM 19083</strain>
    </source>
</reference>
<organism evidence="2 3">
    <name type="scientific">Flavimobilis marinus</name>
    <dbReference type="NCBI Taxonomy" id="285351"/>
    <lineage>
        <taxon>Bacteria</taxon>
        <taxon>Bacillati</taxon>
        <taxon>Actinomycetota</taxon>
        <taxon>Actinomycetes</taxon>
        <taxon>Micrococcales</taxon>
        <taxon>Jonesiaceae</taxon>
        <taxon>Flavimobilis</taxon>
    </lineage>
</organism>
<proteinExistence type="predicted"/>
<protein>
    <submittedName>
        <fullName evidence="2">Uncharacterized protein</fullName>
    </submittedName>
</protein>
<dbReference type="Proteomes" id="UP000198520">
    <property type="component" value="Unassembled WGS sequence"/>
</dbReference>
<name>A0A1I2D1X1_9MICO</name>
<dbReference type="EMBL" id="FONZ01000001">
    <property type="protein sequence ID" value="SFE74499.1"/>
    <property type="molecule type" value="Genomic_DNA"/>
</dbReference>
<feature type="compositionally biased region" description="Pro residues" evidence="1">
    <location>
        <begin position="93"/>
        <end position="102"/>
    </location>
</feature>
<sequence>MTSLRPTGYRNYTADGTYWTVRKSGDTFWVLRIDPSGGEYTTVEVWGGYHRAGAAGGAAAQLAYGQAMHDAGERFRSLLHDSLEDAGLGVPAPSKPAVPPSQAPKTVHSDEELSDDDLTGETPN</sequence>
<feature type="region of interest" description="Disordered" evidence="1">
    <location>
        <begin position="85"/>
        <end position="124"/>
    </location>
</feature>
<dbReference type="RefSeq" id="WP_143073106.1">
    <property type="nucleotide sequence ID" value="NZ_BNAN01000001.1"/>
</dbReference>
<dbReference type="OrthoDB" id="5188495at2"/>